<organism evidence="1 2">
    <name type="scientific">Trichormus variabilis NIES-23</name>
    <dbReference type="NCBI Taxonomy" id="1973479"/>
    <lineage>
        <taxon>Bacteria</taxon>
        <taxon>Bacillati</taxon>
        <taxon>Cyanobacteriota</taxon>
        <taxon>Cyanophyceae</taxon>
        <taxon>Nostocales</taxon>
        <taxon>Nostocaceae</taxon>
        <taxon>Trichormus</taxon>
    </lineage>
</organism>
<reference evidence="1 2" key="1">
    <citation type="submission" date="2017-06" db="EMBL/GenBank/DDBJ databases">
        <title>Genome sequencing of cyanobaciteial culture collection at National Institute for Environmental Studies (NIES).</title>
        <authorList>
            <person name="Hirose Y."/>
            <person name="Shimura Y."/>
            <person name="Fujisawa T."/>
            <person name="Nakamura Y."/>
            <person name="Kawachi M."/>
        </authorList>
    </citation>
    <scope>NUCLEOTIDE SEQUENCE [LARGE SCALE GENOMIC DNA]</scope>
    <source>
        <strain evidence="1 2">NIES-23</strain>
        <plasmid evidence="2">Plasmid Plasmid3 dna</plasmid>
    </source>
</reference>
<name>A0A1Z4KWP2_ANAVA</name>
<protein>
    <recommendedName>
        <fullName evidence="3">DUF2811 domain-containing protein</fullName>
    </recommendedName>
</protein>
<sequence>MNATVNIFTQIPTPLHDCMQDYLQQHPDWDEKRLLAAAVSLFLLQNGDGDRHVGQVYLEAMFHRS</sequence>
<keyword evidence="1" id="KW-0614">Plasmid</keyword>
<dbReference type="AlphaFoldDB" id="A0A1Z4KWP2"/>
<proteinExistence type="predicted"/>
<dbReference type="Pfam" id="PF10929">
    <property type="entry name" value="DUF2811"/>
    <property type="match status" value="1"/>
</dbReference>
<geneLocation type="plasmid" evidence="1">
    <name>plasmid3</name>
</geneLocation>
<evidence type="ECO:0000313" key="1">
    <source>
        <dbReference type="EMBL" id="BAY73396.1"/>
    </source>
</evidence>
<evidence type="ECO:0000313" key="2">
    <source>
        <dbReference type="Proteomes" id="UP000217507"/>
    </source>
</evidence>
<accession>A0A1Z4KWP2</accession>
<gene>
    <name evidence="1" type="ORF">NIES23_62240</name>
</gene>
<dbReference type="Proteomes" id="UP000217507">
    <property type="component" value="Plasmid Plasmid3 dna"/>
</dbReference>
<dbReference type="InterPro" id="IPR021231">
    <property type="entry name" value="DUF2811"/>
</dbReference>
<dbReference type="EMBL" id="AP018219">
    <property type="protein sequence ID" value="BAY73396.1"/>
    <property type="molecule type" value="Genomic_DNA"/>
</dbReference>
<evidence type="ECO:0008006" key="3">
    <source>
        <dbReference type="Google" id="ProtNLM"/>
    </source>
</evidence>